<dbReference type="AlphaFoldDB" id="A8ABR9"/>
<dbReference type="HOGENOM" id="CLU_1607133_0_0_2"/>
<keyword evidence="2" id="KW-1185">Reference proteome</keyword>
<proteinExistence type="predicted"/>
<organism evidence="1 2">
    <name type="scientific">Ignicoccus hospitalis (strain KIN4/I / DSM 18386 / JCM 14125)</name>
    <dbReference type="NCBI Taxonomy" id="453591"/>
    <lineage>
        <taxon>Archaea</taxon>
        <taxon>Thermoproteota</taxon>
        <taxon>Thermoprotei</taxon>
        <taxon>Desulfurococcales</taxon>
        <taxon>Desulfurococcaceae</taxon>
        <taxon>Ignicoccus</taxon>
    </lineage>
</organism>
<gene>
    <name evidence="1" type="ordered locus">Igni_1195</name>
</gene>
<dbReference type="KEGG" id="iho:Igni_1195"/>
<dbReference type="EMBL" id="CP000816">
    <property type="protein sequence ID" value="ABU82371.1"/>
    <property type="molecule type" value="Genomic_DNA"/>
</dbReference>
<evidence type="ECO:0000313" key="2">
    <source>
        <dbReference type="Proteomes" id="UP000000262"/>
    </source>
</evidence>
<dbReference type="Proteomes" id="UP000000262">
    <property type="component" value="Chromosome"/>
</dbReference>
<sequence length="165" mass="18119">MSARRGLTVPVLLLGLALLVLAAFSFFYFFGHHQMSVEEKAKAYKALEVQLRPIKTKVCVNESAIYELTAVNPVFNPRVYAQITIMVPPGMVVYAGQGVKGGSGLATTSVVIEPGEAKTIRVRIVALEPGQRIVSGTLYYWFEGEDKKDARAINLDFPVSVLRCK</sequence>
<name>A8ABR9_IGNH4</name>
<dbReference type="GeneID" id="5562446"/>
<protein>
    <recommendedName>
        <fullName evidence="3">Late embryogenesis abundant protein LEA-2 subgroup domain-containing protein</fullName>
    </recommendedName>
</protein>
<reference evidence="1 2" key="1">
    <citation type="journal article" date="2008" name="Genome Biol.">
        <title>A genomic analysis of the archaeal system Ignicoccus hospitalis-Nanoarchaeum equitans.</title>
        <authorList>
            <person name="Podar M."/>
            <person name="Anderson I."/>
            <person name="Makarova K.S."/>
            <person name="Elkins J.G."/>
            <person name="Ivanova N."/>
            <person name="Wall M.A."/>
            <person name="Lykidis A."/>
            <person name="Mavromatis K."/>
            <person name="Sun H."/>
            <person name="Hudson M.E."/>
            <person name="Chen W."/>
            <person name="Deciu C."/>
            <person name="Hutchison D."/>
            <person name="Eads J.R."/>
            <person name="Anderson A."/>
            <person name="Fernandes F."/>
            <person name="Szeto E."/>
            <person name="Lapidus A."/>
            <person name="Kyrpides N.C."/>
            <person name="Saier M.H.Jr."/>
            <person name="Richardson P.M."/>
            <person name="Rachel R."/>
            <person name="Huber H."/>
            <person name="Eisen J.A."/>
            <person name="Koonin E.V."/>
            <person name="Keller M."/>
            <person name="Stetter K.O."/>
        </authorList>
    </citation>
    <scope>NUCLEOTIDE SEQUENCE [LARGE SCALE GENOMIC DNA]</scope>
    <source>
        <strain evidence="2">KIN4/I / DSM 18386 / JCM 14125</strain>
    </source>
</reference>
<evidence type="ECO:0000313" key="1">
    <source>
        <dbReference type="EMBL" id="ABU82371.1"/>
    </source>
</evidence>
<dbReference type="OrthoDB" id="378899at2157"/>
<evidence type="ECO:0008006" key="3">
    <source>
        <dbReference type="Google" id="ProtNLM"/>
    </source>
</evidence>
<dbReference type="RefSeq" id="WP_012123335.1">
    <property type="nucleotide sequence ID" value="NC_009776.1"/>
</dbReference>
<dbReference type="STRING" id="453591.Igni_1195"/>
<accession>A8ABR9</accession>